<dbReference type="Proteomes" id="UP000613582">
    <property type="component" value="Unassembled WGS sequence"/>
</dbReference>
<evidence type="ECO:0000256" key="6">
    <source>
        <dbReference type="RuleBase" id="RU004379"/>
    </source>
</evidence>
<keyword evidence="8" id="KW-1185">Reference proteome</keyword>
<dbReference type="AlphaFoldDB" id="A0A8J2V2N7"/>
<feature type="transmembrane region" description="Helical" evidence="6">
    <location>
        <begin position="119"/>
        <end position="139"/>
    </location>
</feature>
<evidence type="ECO:0000256" key="3">
    <source>
        <dbReference type="ARBA" id="ARBA00022692"/>
    </source>
</evidence>
<gene>
    <name evidence="7" type="ORF">GCM10011342_21610</name>
</gene>
<dbReference type="EMBL" id="BMGH01000001">
    <property type="protein sequence ID" value="GGD12494.1"/>
    <property type="molecule type" value="Genomic_DNA"/>
</dbReference>
<dbReference type="Pfam" id="PF01027">
    <property type="entry name" value="Bax1-I"/>
    <property type="match status" value="1"/>
</dbReference>
<dbReference type="RefSeq" id="WP_188158411.1">
    <property type="nucleotide sequence ID" value="NZ_BMGH01000001.1"/>
</dbReference>
<comment type="subcellular location">
    <subcellularLocation>
        <location evidence="1">Membrane</location>
        <topology evidence="1">Multi-pass membrane protein</topology>
    </subcellularLocation>
</comment>
<evidence type="ECO:0000256" key="4">
    <source>
        <dbReference type="ARBA" id="ARBA00022989"/>
    </source>
</evidence>
<evidence type="ECO:0000256" key="1">
    <source>
        <dbReference type="ARBA" id="ARBA00004141"/>
    </source>
</evidence>
<evidence type="ECO:0000313" key="8">
    <source>
        <dbReference type="Proteomes" id="UP000613582"/>
    </source>
</evidence>
<protein>
    <submittedName>
        <fullName evidence="7">Membrane protein</fullName>
    </submittedName>
</protein>
<dbReference type="PANTHER" id="PTHR23291:SF50">
    <property type="entry name" value="PROTEIN LIFEGUARD 4"/>
    <property type="match status" value="1"/>
</dbReference>
<dbReference type="PANTHER" id="PTHR23291">
    <property type="entry name" value="BAX INHIBITOR-RELATED"/>
    <property type="match status" value="1"/>
</dbReference>
<feature type="transmembrane region" description="Helical" evidence="6">
    <location>
        <begin position="214"/>
        <end position="238"/>
    </location>
</feature>
<sequence length="240" mass="25679">MNDLNQYSSTTRTGEGLAVDEGLRSYMLGVYNYMGLGLAATAVIAMLFISNPALSAAVGGLSFIPFIALIGVSWFGSKMIFSTGSRAVAHGIYWLYVGLWAVLIGPMVAAYVGLGMAQIVYQAFFITAAMFGATSLYGYTTKRDMSGMGGILTMIGIGLLLAIVVNFFFASTLMSLLISFAVVIFMAVVTAFETQMIKNLYREGAGEANARASIFGAFALYGAFVTIFIHILNILGIMRE</sequence>
<accession>A0A8J2V2N7</accession>
<evidence type="ECO:0000256" key="2">
    <source>
        <dbReference type="ARBA" id="ARBA00010350"/>
    </source>
</evidence>
<feature type="transmembrane region" description="Helical" evidence="6">
    <location>
        <begin position="176"/>
        <end position="193"/>
    </location>
</feature>
<keyword evidence="4 6" id="KW-1133">Transmembrane helix</keyword>
<dbReference type="InterPro" id="IPR006214">
    <property type="entry name" value="Bax_inhibitor_1-related"/>
</dbReference>
<evidence type="ECO:0000256" key="5">
    <source>
        <dbReference type="ARBA" id="ARBA00023136"/>
    </source>
</evidence>
<keyword evidence="5 6" id="KW-0472">Membrane</keyword>
<dbReference type="CDD" id="cd10432">
    <property type="entry name" value="BI-1-like_bacterial"/>
    <property type="match status" value="1"/>
</dbReference>
<reference evidence="7" key="1">
    <citation type="journal article" date="2014" name="Int. J. Syst. Evol. Microbiol.">
        <title>Complete genome sequence of Corynebacterium casei LMG S-19264T (=DSM 44701T), isolated from a smear-ripened cheese.</title>
        <authorList>
            <consortium name="US DOE Joint Genome Institute (JGI-PGF)"/>
            <person name="Walter F."/>
            <person name="Albersmeier A."/>
            <person name="Kalinowski J."/>
            <person name="Ruckert C."/>
        </authorList>
    </citation>
    <scope>NUCLEOTIDE SEQUENCE</scope>
    <source>
        <strain evidence="7">CGMCC 1.12921</strain>
    </source>
</reference>
<comment type="similarity">
    <text evidence="2 6">Belongs to the BI1 family.</text>
</comment>
<dbReference type="GO" id="GO:0016020">
    <property type="term" value="C:membrane"/>
    <property type="evidence" value="ECO:0007669"/>
    <property type="project" value="UniProtKB-SubCell"/>
</dbReference>
<feature type="transmembrane region" description="Helical" evidence="6">
    <location>
        <begin position="30"/>
        <end position="50"/>
    </location>
</feature>
<proteinExistence type="inferred from homology"/>
<feature type="transmembrane region" description="Helical" evidence="6">
    <location>
        <begin position="93"/>
        <end position="113"/>
    </location>
</feature>
<organism evidence="7 8">
    <name type="scientific">Aquisalinus flavus</name>
    <dbReference type="NCBI Taxonomy" id="1526572"/>
    <lineage>
        <taxon>Bacteria</taxon>
        <taxon>Pseudomonadati</taxon>
        <taxon>Pseudomonadota</taxon>
        <taxon>Alphaproteobacteria</taxon>
        <taxon>Parvularculales</taxon>
        <taxon>Parvularculaceae</taxon>
        <taxon>Aquisalinus</taxon>
    </lineage>
</organism>
<reference evidence="7" key="2">
    <citation type="submission" date="2020-09" db="EMBL/GenBank/DDBJ databases">
        <authorList>
            <person name="Sun Q."/>
            <person name="Zhou Y."/>
        </authorList>
    </citation>
    <scope>NUCLEOTIDE SEQUENCE</scope>
    <source>
        <strain evidence="7">CGMCC 1.12921</strain>
    </source>
</reference>
<comment type="caution">
    <text evidence="7">The sequence shown here is derived from an EMBL/GenBank/DDBJ whole genome shotgun (WGS) entry which is preliminary data.</text>
</comment>
<evidence type="ECO:0000313" key="7">
    <source>
        <dbReference type="EMBL" id="GGD12494.1"/>
    </source>
</evidence>
<keyword evidence="3 6" id="KW-0812">Transmembrane</keyword>
<name>A0A8J2V2N7_9PROT</name>
<feature type="transmembrane region" description="Helical" evidence="6">
    <location>
        <begin position="151"/>
        <end position="170"/>
    </location>
</feature>
<feature type="transmembrane region" description="Helical" evidence="6">
    <location>
        <begin position="56"/>
        <end position="81"/>
    </location>
</feature>